<dbReference type="Proteomes" id="UP001153332">
    <property type="component" value="Unassembled WGS sequence"/>
</dbReference>
<name>A0ACC2JWB3_9PEZI</name>
<evidence type="ECO:0000313" key="1">
    <source>
        <dbReference type="EMBL" id="KAJ8131809.1"/>
    </source>
</evidence>
<protein>
    <submittedName>
        <fullName evidence="1">Uncharacterized protein</fullName>
    </submittedName>
</protein>
<proteinExistence type="predicted"/>
<reference evidence="1" key="1">
    <citation type="submission" date="2022-12" db="EMBL/GenBank/DDBJ databases">
        <title>Genome Sequence of Lasiodiplodia mahajangana.</title>
        <authorList>
            <person name="Buettner E."/>
        </authorList>
    </citation>
    <scope>NUCLEOTIDE SEQUENCE</scope>
    <source>
        <strain evidence="1">VT137</strain>
    </source>
</reference>
<gene>
    <name evidence="1" type="ORF">O1611_g1810</name>
</gene>
<evidence type="ECO:0000313" key="2">
    <source>
        <dbReference type="Proteomes" id="UP001153332"/>
    </source>
</evidence>
<comment type="caution">
    <text evidence="1">The sequence shown here is derived from an EMBL/GenBank/DDBJ whole genome shotgun (WGS) entry which is preliminary data.</text>
</comment>
<keyword evidence="2" id="KW-1185">Reference proteome</keyword>
<dbReference type="EMBL" id="JAPUUL010000224">
    <property type="protein sequence ID" value="KAJ8131809.1"/>
    <property type="molecule type" value="Genomic_DNA"/>
</dbReference>
<accession>A0ACC2JWB3</accession>
<organism evidence="1 2">
    <name type="scientific">Lasiodiplodia mahajangana</name>
    <dbReference type="NCBI Taxonomy" id="1108764"/>
    <lineage>
        <taxon>Eukaryota</taxon>
        <taxon>Fungi</taxon>
        <taxon>Dikarya</taxon>
        <taxon>Ascomycota</taxon>
        <taxon>Pezizomycotina</taxon>
        <taxon>Dothideomycetes</taxon>
        <taxon>Dothideomycetes incertae sedis</taxon>
        <taxon>Botryosphaeriales</taxon>
        <taxon>Botryosphaeriaceae</taxon>
        <taxon>Lasiodiplodia</taxon>
    </lineage>
</organism>
<sequence>MADDSQGHFDPRPTDIFVAVMGMTGSGKSTFISLCTSQPVEVGHSLQAYIYMIDTPGFDDTNRSDTDVLKDIATWLTESYEENIRLSGMLYMHRITDTRMGGSAKKNLFMFKKLCGPNAMDNILLVTTMWENVDPAAGNKREEELIETTDFWGVMLQQGASIERHQNNHDSAMRLLAHFVNKKTITMAIQSEMVNDNKMLHETTAGQELDSVLEEQRVRFQKELEDTKEMFRQAQEQHDQESAEQLREHREKMIEKLEQIRREREELKVNMQKMHESSAKGAKRVKELEKKLECQERIIQDLRDSTLGGNKRIQSESEELKADMQKMHESRAKGAKKVQELEKKVEYQERTIRDLRSLRLGGNALQRLTSSAVASNQNRILESTVRISLVGSRYAFVGPARNYLSCPGEVPNVGGSDVYITMGTKFSWYRHAHVNGNCSANFVSEYPGLYAWIEPILFKHCCPTQVTLGPDGTYFVRIGSQCAYNLPSTFKAEEANFHEIRRLWLGFGGAYVIERVSGSKRINLKGHYKGLETNISHGCKTIKDLAMNIESPAYYAIIMTDAASASQLGPMPVRSAWEEYMTVNFAAKWD</sequence>